<dbReference type="SUPFAM" id="SSF53649">
    <property type="entry name" value="Alkaline phosphatase-like"/>
    <property type="match status" value="1"/>
</dbReference>
<protein>
    <submittedName>
        <fullName evidence="4">Sulfatase-like hydrolase/transferase</fullName>
    </submittedName>
</protein>
<proteinExistence type="inferred from homology"/>
<keyword evidence="5" id="KW-1185">Reference proteome</keyword>
<evidence type="ECO:0000256" key="2">
    <source>
        <dbReference type="ARBA" id="ARBA00022801"/>
    </source>
</evidence>
<dbReference type="InterPro" id="IPR017850">
    <property type="entry name" value="Alkaline_phosphatase_core_sf"/>
</dbReference>
<evidence type="ECO:0000313" key="5">
    <source>
        <dbReference type="Proteomes" id="UP001596408"/>
    </source>
</evidence>
<dbReference type="Proteomes" id="UP001596408">
    <property type="component" value="Unassembled WGS sequence"/>
</dbReference>
<dbReference type="CDD" id="cd16152">
    <property type="entry name" value="sulfatase_like"/>
    <property type="match status" value="1"/>
</dbReference>
<dbReference type="RefSeq" id="WP_379695380.1">
    <property type="nucleotide sequence ID" value="NZ_JBHSXH010000014.1"/>
</dbReference>
<name>A0ABD5TXD8_9EURY</name>
<dbReference type="Gene3D" id="3.40.720.10">
    <property type="entry name" value="Alkaline Phosphatase, subunit A"/>
    <property type="match status" value="1"/>
</dbReference>
<sequence>MTDGEPTKPNVLLVLTDQQRWDTVGEYNSPVNFTPTLDQLATKGTRIERAITPQPLCAPFRAAFQTGKYATETGVWRNSLRLDEEEKTLAHYFSATGYDVGFVGSWHLASTFDEPVPPQLRGGYEDYWLAADVAPFTTHPDEGYLYDDRGKSVEFEGYRADAFTDYAERAIETLEEPFFLMVGYVEPHYQNDRWTFVAPDGYAERHEHNPYVPPDLRNRPGDWYQELPDYYGIIERIDECVGRLLSTLERESIRDDTVVAFTSDHGCHFRTRPGEHKRTAHESAVRVPAILSGPGFDQGRTIEQVTSVLDLPPTLLDTAGIEIPNEMHGKSILPVIRGSDPDRDGEAFIQISEAEIGRAIRTDRWKYAVAAPTINGWRGGNGVPASDIYLERYLYDLRRDPEEQINLVGRHDYRDVADTLRDRLLDSIRDIEGEDPDIRAFENPGYQKH</sequence>
<evidence type="ECO:0000313" key="4">
    <source>
        <dbReference type="EMBL" id="MFC6825293.1"/>
    </source>
</evidence>
<dbReference type="InterPro" id="IPR000917">
    <property type="entry name" value="Sulfatase_N"/>
</dbReference>
<feature type="domain" description="Sulfatase N-terminal" evidence="3">
    <location>
        <begin position="9"/>
        <end position="321"/>
    </location>
</feature>
<dbReference type="InterPro" id="IPR050738">
    <property type="entry name" value="Sulfatase"/>
</dbReference>
<evidence type="ECO:0000256" key="1">
    <source>
        <dbReference type="ARBA" id="ARBA00008779"/>
    </source>
</evidence>
<dbReference type="PANTHER" id="PTHR42693">
    <property type="entry name" value="ARYLSULFATASE FAMILY MEMBER"/>
    <property type="match status" value="1"/>
</dbReference>
<dbReference type="GO" id="GO:0016787">
    <property type="term" value="F:hydrolase activity"/>
    <property type="evidence" value="ECO:0007669"/>
    <property type="project" value="UniProtKB-KW"/>
</dbReference>
<comment type="similarity">
    <text evidence="1">Belongs to the sulfatase family.</text>
</comment>
<evidence type="ECO:0000259" key="3">
    <source>
        <dbReference type="Pfam" id="PF00884"/>
    </source>
</evidence>
<gene>
    <name evidence="4" type="ORF">ACFQEV_09870</name>
</gene>
<organism evidence="4 5">
    <name type="scientific">Halopelagius fulvigenes</name>
    <dbReference type="NCBI Taxonomy" id="1198324"/>
    <lineage>
        <taxon>Archaea</taxon>
        <taxon>Methanobacteriati</taxon>
        <taxon>Methanobacteriota</taxon>
        <taxon>Stenosarchaea group</taxon>
        <taxon>Halobacteria</taxon>
        <taxon>Halobacteriales</taxon>
        <taxon>Haloferacaceae</taxon>
    </lineage>
</organism>
<reference evidence="4 5" key="1">
    <citation type="journal article" date="2019" name="Int. J. Syst. Evol. Microbiol.">
        <title>The Global Catalogue of Microorganisms (GCM) 10K type strain sequencing project: providing services to taxonomists for standard genome sequencing and annotation.</title>
        <authorList>
            <consortium name="The Broad Institute Genomics Platform"/>
            <consortium name="The Broad Institute Genome Sequencing Center for Infectious Disease"/>
            <person name="Wu L."/>
            <person name="Ma J."/>
        </authorList>
    </citation>
    <scope>NUCLEOTIDE SEQUENCE [LARGE SCALE GENOMIC DNA]</scope>
    <source>
        <strain evidence="4 5">YIM 94188</strain>
    </source>
</reference>
<dbReference type="Pfam" id="PF00884">
    <property type="entry name" value="Sulfatase"/>
    <property type="match status" value="1"/>
</dbReference>
<dbReference type="EMBL" id="JBHSXH010000014">
    <property type="protein sequence ID" value="MFC6825293.1"/>
    <property type="molecule type" value="Genomic_DNA"/>
</dbReference>
<dbReference type="PANTHER" id="PTHR42693:SF53">
    <property type="entry name" value="ENDO-4-O-SULFATASE"/>
    <property type="match status" value="1"/>
</dbReference>
<dbReference type="AlphaFoldDB" id="A0ABD5TXD8"/>
<keyword evidence="2" id="KW-0378">Hydrolase</keyword>
<accession>A0ABD5TXD8</accession>
<comment type="caution">
    <text evidence="4">The sequence shown here is derived from an EMBL/GenBank/DDBJ whole genome shotgun (WGS) entry which is preliminary data.</text>
</comment>